<sequence>MKKTLLVLGVLLVLATTFVYAQSEGDINPPPEPSYTYNNNIEEYQNDMSEWHKDRIEYNRNRVNEDLKEGIITKEEAEKWNEHFNYMEKWHDENGFYQGSCHGGRRGYGNGMMRRYENR</sequence>
<feature type="chain" id="PRO_5040368942" description="DUF2680 domain-containing protein" evidence="1">
    <location>
        <begin position="22"/>
        <end position="119"/>
    </location>
</feature>
<keyword evidence="3" id="KW-1185">Reference proteome</keyword>
<evidence type="ECO:0000313" key="2">
    <source>
        <dbReference type="EMBL" id="MCG4564479.1"/>
    </source>
</evidence>
<dbReference type="RefSeq" id="WP_237915265.1">
    <property type="nucleotide sequence ID" value="NZ_JAKNID010000007.1"/>
</dbReference>
<evidence type="ECO:0000256" key="1">
    <source>
        <dbReference type="SAM" id="SignalP"/>
    </source>
</evidence>
<organism evidence="2 3">
    <name type="scientific">Anaerosalibacter bizertensis</name>
    <dbReference type="NCBI Taxonomy" id="932217"/>
    <lineage>
        <taxon>Bacteria</taxon>
        <taxon>Bacillati</taxon>
        <taxon>Bacillota</taxon>
        <taxon>Tissierellia</taxon>
        <taxon>Tissierellales</taxon>
        <taxon>Sporanaerobacteraceae</taxon>
        <taxon>Anaerosalibacter</taxon>
    </lineage>
</organism>
<protein>
    <recommendedName>
        <fullName evidence="4">DUF2680 domain-containing protein</fullName>
    </recommendedName>
</protein>
<reference evidence="2" key="1">
    <citation type="submission" date="2022-01" db="EMBL/GenBank/DDBJ databases">
        <title>Collection of gut derived symbiotic bacterial strains cultured from healthy donors.</title>
        <authorList>
            <person name="Lin H."/>
            <person name="Kohout C."/>
            <person name="Waligurski E."/>
            <person name="Pamer E.G."/>
        </authorList>
    </citation>
    <scope>NUCLEOTIDE SEQUENCE</scope>
    <source>
        <strain evidence="2">MSK.14.39</strain>
    </source>
</reference>
<dbReference type="Proteomes" id="UP001108123">
    <property type="component" value="Unassembled WGS sequence"/>
</dbReference>
<dbReference type="AlphaFoldDB" id="A0A9Q4ABQ5"/>
<dbReference type="EMBL" id="JAKNID010000007">
    <property type="protein sequence ID" value="MCG4564479.1"/>
    <property type="molecule type" value="Genomic_DNA"/>
</dbReference>
<accession>A0A9Q4ABQ5</accession>
<evidence type="ECO:0000313" key="3">
    <source>
        <dbReference type="Proteomes" id="UP001108123"/>
    </source>
</evidence>
<evidence type="ECO:0008006" key="4">
    <source>
        <dbReference type="Google" id="ProtNLM"/>
    </source>
</evidence>
<keyword evidence="1" id="KW-0732">Signal</keyword>
<name>A0A9Q4ABQ5_9FIRM</name>
<comment type="caution">
    <text evidence="2">The sequence shown here is derived from an EMBL/GenBank/DDBJ whole genome shotgun (WGS) entry which is preliminary data.</text>
</comment>
<feature type="signal peptide" evidence="1">
    <location>
        <begin position="1"/>
        <end position="21"/>
    </location>
</feature>
<proteinExistence type="predicted"/>
<gene>
    <name evidence="2" type="ORF">L0P62_03355</name>
</gene>